<organism evidence="3 4">
    <name type="scientific">Devosia pacifica</name>
    <dbReference type="NCBI Taxonomy" id="1335967"/>
    <lineage>
        <taxon>Bacteria</taxon>
        <taxon>Pseudomonadati</taxon>
        <taxon>Pseudomonadota</taxon>
        <taxon>Alphaproteobacteria</taxon>
        <taxon>Hyphomicrobiales</taxon>
        <taxon>Devosiaceae</taxon>
        <taxon>Devosia</taxon>
    </lineage>
</organism>
<dbReference type="InterPro" id="IPR000551">
    <property type="entry name" value="MerR-type_HTH_dom"/>
</dbReference>
<dbReference type="Gene3D" id="1.10.1660.10">
    <property type="match status" value="1"/>
</dbReference>
<dbReference type="PANTHER" id="PTHR30204:SF92">
    <property type="entry name" value="HTH-TYPE TRANSCRIPTIONAL REGULATOR ZNTR"/>
    <property type="match status" value="1"/>
</dbReference>
<dbReference type="GO" id="GO:0003700">
    <property type="term" value="F:DNA-binding transcription factor activity"/>
    <property type="evidence" value="ECO:0007669"/>
    <property type="project" value="InterPro"/>
</dbReference>
<protein>
    <submittedName>
        <fullName evidence="3">Cd(II)/Pb(II)-responsive transcriptional regulator</fullName>
    </submittedName>
</protein>
<dbReference type="InterPro" id="IPR047057">
    <property type="entry name" value="MerR_fam"/>
</dbReference>
<sequence>MAQNREFGIGELSQRTAVNIETIRYYERVGLLPSPPRTQGGHRLYSSAHRKRLVFIRRSRELGFTLDEIRNLLGLVEGSYACGDVQEAALAHLKHIRLKIADLRRMERTLADTAARCEGGTAADCPIIDVLSRAPG</sequence>
<proteinExistence type="predicted"/>
<evidence type="ECO:0000256" key="1">
    <source>
        <dbReference type="ARBA" id="ARBA00023125"/>
    </source>
</evidence>
<dbReference type="AlphaFoldDB" id="A0A918S380"/>
<dbReference type="PRINTS" id="PR00040">
    <property type="entry name" value="HTHMERR"/>
</dbReference>
<dbReference type="Proteomes" id="UP000646579">
    <property type="component" value="Unassembled WGS sequence"/>
</dbReference>
<dbReference type="PROSITE" id="PS50937">
    <property type="entry name" value="HTH_MERR_2"/>
    <property type="match status" value="1"/>
</dbReference>
<feature type="domain" description="HTH merR-type" evidence="2">
    <location>
        <begin position="6"/>
        <end position="75"/>
    </location>
</feature>
<dbReference type="SUPFAM" id="SSF46955">
    <property type="entry name" value="Putative DNA-binding domain"/>
    <property type="match status" value="1"/>
</dbReference>
<gene>
    <name evidence="3" type="primary">cadR</name>
    <name evidence="3" type="ORF">GCM10007989_13760</name>
</gene>
<evidence type="ECO:0000259" key="2">
    <source>
        <dbReference type="PROSITE" id="PS50937"/>
    </source>
</evidence>
<reference evidence="3" key="2">
    <citation type="submission" date="2020-09" db="EMBL/GenBank/DDBJ databases">
        <authorList>
            <person name="Sun Q."/>
            <person name="Kim S."/>
        </authorList>
    </citation>
    <scope>NUCLEOTIDE SEQUENCE</scope>
    <source>
        <strain evidence="3">KCTC 32437</strain>
    </source>
</reference>
<reference evidence="3" key="1">
    <citation type="journal article" date="2014" name="Int. J. Syst. Evol. Microbiol.">
        <title>Complete genome sequence of Corynebacterium casei LMG S-19264T (=DSM 44701T), isolated from a smear-ripened cheese.</title>
        <authorList>
            <consortium name="US DOE Joint Genome Institute (JGI-PGF)"/>
            <person name="Walter F."/>
            <person name="Albersmeier A."/>
            <person name="Kalinowski J."/>
            <person name="Ruckert C."/>
        </authorList>
    </citation>
    <scope>NUCLEOTIDE SEQUENCE</scope>
    <source>
        <strain evidence="3">KCTC 32437</strain>
    </source>
</reference>
<dbReference type="EMBL" id="BMZE01000001">
    <property type="protein sequence ID" value="GHA19444.1"/>
    <property type="molecule type" value="Genomic_DNA"/>
</dbReference>
<dbReference type="InterPro" id="IPR009061">
    <property type="entry name" value="DNA-bd_dom_put_sf"/>
</dbReference>
<evidence type="ECO:0000313" key="4">
    <source>
        <dbReference type="Proteomes" id="UP000646579"/>
    </source>
</evidence>
<dbReference type="SMART" id="SM00422">
    <property type="entry name" value="HTH_MERR"/>
    <property type="match status" value="1"/>
</dbReference>
<dbReference type="GO" id="GO:0003677">
    <property type="term" value="F:DNA binding"/>
    <property type="evidence" value="ECO:0007669"/>
    <property type="project" value="UniProtKB-KW"/>
</dbReference>
<dbReference type="RefSeq" id="WP_189424535.1">
    <property type="nucleotide sequence ID" value="NZ_BMZE01000001.1"/>
</dbReference>
<keyword evidence="4" id="KW-1185">Reference proteome</keyword>
<keyword evidence="1" id="KW-0238">DNA-binding</keyword>
<evidence type="ECO:0000313" key="3">
    <source>
        <dbReference type="EMBL" id="GHA19444.1"/>
    </source>
</evidence>
<comment type="caution">
    <text evidence="3">The sequence shown here is derived from an EMBL/GenBank/DDBJ whole genome shotgun (WGS) entry which is preliminary data.</text>
</comment>
<name>A0A918S380_9HYPH</name>
<dbReference type="PANTHER" id="PTHR30204">
    <property type="entry name" value="REDOX-CYCLING DRUG-SENSING TRANSCRIPTIONAL ACTIVATOR SOXR"/>
    <property type="match status" value="1"/>
</dbReference>
<accession>A0A918S380</accession>
<dbReference type="Pfam" id="PF13411">
    <property type="entry name" value="MerR_1"/>
    <property type="match status" value="1"/>
</dbReference>
<dbReference type="CDD" id="cd04785">
    <property type="entry name" value="HTH_CadR-PbrR-like"/>
    <property type="match status" value="1"/>
</dbReference>